<reference evidence="2 3" key="1">
    <citation type="submission" date="2017-02" db="EMBL/GenBank/DDBJ databases">
        <title>Genome sequence of the nitrite-oxidizing bacterium Nitrobacter vulgaris strain Ab1.</title>
        <authorList>
            <person name="Mellbye B.L."/>
            <person name="Davis E.W."/>
            <person name="Spieck E."/>
            <person name="Chang J.H."/>
            <person name="Bottomley P.J."/>
            <person name="Sayavedra-Soto L.A."/>
        </authorList>
    </citation>
    <scope>NUCLEOTIDE SEQUENCE [LARGE SCALE GENOMIC DNA]</scope>
    <source>
        <strain evidence="2 3">Ab1</strain>
    </source>
</reference>
<accession>A0A1V4HWU9</accession>
<keyword evidence="1" id="KW-1133">Transmembrane helix</keyword>
<dbReference type="RefSeq" id="WP_079447212.1">
    <property type="nucleotide sequence ID" value="NZ_MWPQ01000044.1"/>
</dbReference>
<sequence>MRNAFPWIKGLVRFVFFTGSFGLDAFLLAGGAISIFSMFNPRPSFIYDGPNSLSASLVAFYYPVVLWGLFGVLFVLSVGMAIRGFKAGAAQAKTVIYTREGGVVDFPWWTCLGMWEYWDQVVSWTVKGLFFGFLAYQGMLHEYAARPWFPSH</sequence>
<evidence type="ECO:0000313" key="2">
    <source>
        <dbReference type="EMBL" id="OPH82441.1"/>
    </source>
</evidence>
<dbReference type="Proteomes" id="UP000189940">
    <property type="component" value="Unassembled WGS sequence"/>
</dbReference>
<dbReference type="AlphaFoldDB" id="A0A1V4HWU9"/>
<feature type="transmembrane region" description="Helical" evidence="1">
    <location>
        <begin position="59"/>
        <end position="82"/>
    </location>
</feature>
<dbReference type="STRING" id="29421.B2M20_11620"/>
<comment type="caution">
    <text evidence="2">The sequence shown here is derived from an EMBL/GenBank/DDBJ whole genome shotgun (WGS) entry which is preliminary data.</text>
</comment>
<gene>
    <name evidence="2" type="ORF">B2M20_11620</name>
</gene>
<name>A0A1V4HWU9_NITVU</name>
<organism evidence="2 3">
    <name type="scientific">Nitrobacter vulgaris</name>
    <dbReference type="NCBI Taxonomy" id="29421"/>
    <lineage>
        <taxon>Bacteria</taxon>
        <taxon>Pseudomonadati</taxon>
        <taxon>Pseudomonadota</taxon>
        <taxon>Alphaproteobacteria</taxon>
        <taxon>Hyphomicrobiales</taxon>
        <taxon>Nitrobacteraceae</taxon>
        <taxon>Nitrobacter</taxon>
    </lineage>
</organism>
<keyword evidence="3" id="KW-1185">Reference proteome</keyword>
<evidence type="ECO:0000256" key="1">
    <source>
        <dbReference type="SAM" id="Phobius"/>
    </source>
</evidence>
<proteinExistence type="predicted"/>
<feature type="transmembrane region" description="Helical" evidence="1">
    <location>
        <begin position="12"/>
        <end position="39"/>
    </location>
</feature>
<keyword evidence="1" id="KW-0812">Transmembrane</keyword>
<dbReference type="EMBL" id="MWPQ01000044">
    <property type="protein sequence ID" value="OPH82441.1"/>
    <property type="molecule type" value="Genomic_DNA"/>
</dbReference>
<protein>
    <submittedName>
        <fullName evidence="2">Uncharacterized protein</fullName>
    </submittedName>
</protein>
<evidence type="ECO:0000313" key="3">
    <source>
        <dbReference type="Proteomes" id="UP000189940"/>
    </source>
</evidence>
<keyword evidence="1" id="KW-0472">Membrane</keyword>